<dbReference type="OrthoDB" id="9765195at2"/>
<dbReference type="GO" id="GO:0005536">
    <property type="term" value="F:D-glucose binding"/>
    <property type="evidence" value="ECO:0007669"/>
    <property type="project" value="InterPro"/>
</dbReference>
<dbReference type="GO" id="GO:0004340">
    <property type="term" value="F:glucokinase activity"/>
    <property type="evidence" value="ECO:0007669"/>
    <property type="project" value="InterPro"/>
</dbReference>
<evidence type="ECO:0000313" key="5">
    <source>
        <dbReference type="Proteomes" id="UP000183982"/>
    </source>
</evidence>
<dbReference type="SUPFAM" id="SSF53067">
    <property type="entry name" value="Actin-like ATPase domain"/>
    <property type="match status" value="1"/>
</dbReference>
<dbReference type="Proteomes" id="UP000183982">
    <property type="component" value="Unassembled WGS sequence"/>
</dbReference>
<evidence type="ECO:0000256" key="3">
    <source>
        <dbReference type="RuleBase" id="RU004046"/>
    </source>
</evidence>
<gene>
    <name evidence="4" type="ORF">SAMN05444000_10281</name>
</gene>
<name>A0A1M6CJG3_9RHOB</name>
<proteinExistence type="inferred from homology"/>
<dbReference type="InterPro" id="IPR003836">
    <property type="entry name" value="Glucokinase"/>
</dbReference>
<protein>
    <submittedName>
        <fullName evidence="4">Glucokinase</fullName>
    </submittedName>
</protein>
<dbReference type="InterPro" id="IPR050201">
    <property type="entry name" value="Bacterial_glucokinase"/>
</dbReference>
<evidence type="ECO:0000313" key="4">
    <source>
        <dbReference type="EMBL" id="SHI61136.1"/>
    </source>
</evidence>
<dbReference type="RefSeq" id="WP_073248863.1">
    <property type="nucleotide sequence ID" value="NZ_FQZQ01000002.1"/>
</dbReference>
<dbReference type="GO" id="GO:0006096">
    <property type="term" value="P:glycolytic process"/>
    <property type="evidence" value="ECO:0007669"/>
    <property type="project" value="InterPro"/>
</dbReference>
<evidence type="ECO:0000256" key="2">
    <source>
        <dbReference type="ARBA" id="ARBA00022777"/>
    </source>
</evidence>
<dbReference type="GO" id="GO:0005829">
    <property type="term" value="C:cytosol"/>
    <property type="evidence" value="ECO:0007669"/>
    <property type="project" value="TreeGrafter"/>
</dbReference>
<dbReference type="Gene3D" id="3.40.367.20">
    <property type="match status" value="1"/>
</dbReference>
<dbReference type="STRING" id="1470563.SAMN05444000_10281"/>
<dbReference type="Pfam" id="PF02685">
    <property type="entry name" value="Glucokinase"/>
    <property type="match status" value="1"/>
</dbReference>
<sequence length="314" mass="33613">MKYLVGDIGGTNTRLALADPSGVNSRTQRHYQNDLFGTFDEVLEQFRDDAGATGIDAACLAIAGPVGAAAARLTNRDWTFDAARIGKALKTDSVVFINDLAALSYALSELNPTRLYGPKSTPDEVQSLIVGMGTGFNVSLSKRTSESSTVAFEAELGHAALPSPIANMLADHLGCSISNTPRVEDWMCGSGLERIYQLMSGESLPSREIMQRFEVNSDQNATQSVEVFAQVLGKLGRQMVYQYMPRAGLFFAGSVARSVLKSDGFVHFERAFSSGDLGVVDVAKISVSLIEEDAAALQGCVQVLLDVTQTTQPG</sequence>
<dbReference type="GO" id="GO:0005524">
    <property type="term" value="F:ATP binding"/>
    <property type="evidence" value="ECO:0007669"/>
    <property type="project" value="InterPro"/>
</dbReference>
<dbReference type="Gene3D" id="3.30.420.40">
    <property type="match status" value="1"/>
</dbReference>
<reference evidence="5" key="1">
    <citation type="submission" date="2016-11" db="EMBL/GenBank/DDBJ databases">
        <authorList>
            <person name="Varghese N."/>
            <person name="Submissions S."/>
        </authorList>
    </citation>
    <scope>NUCLEOTIDE SEQUENCE [LARGE SCALE GENOMIC DNA]</scope>
    <source>
        <strain evidence="5">DSM 100564</strain>
    </source>
</reference>
<dbReference type="InterPro" id="IPR043129">
    <property type="entry name" value="ATPase_NBD"/>
</dbReference>
<dbReference type="AlphaFoldDB" id="A0A1M6CJG3"/>
<keyword evidence="1" id="KW-0808">Transferase</keyword>
<dbReference type="PANTHER" id="PTHR47690:SF1">
    <property type="entry name" value="GLUCOKINASE"/>
    <property type="match status" value="1"/>
</dbReference>
<keyword evidence="2 4" id="KW-0418">Kinase</keyword>
<organism evidence="4 5">
    <name type="scientific">Shimia gijangensis</name>
    <dbReference type="NCBI Taxonomy" id="1470563"/>
    <lineage>
        <taxon>Bacteria</taxon>
        <taxon>Pseudomonadati</taxon>
        <taxon>Pseudomonadota</taxon>
        <taxon>Alphaproteobacteria</taxon>
        <taxon>Rhodobacterales</taxon>
        <taxon>Roseobacteraceae</taxon>
    </lineage>
</organism>
<accession>A0A1M6CJG3</accession>
<keyword evidence="5" id="KW-1185">Reference proteome</keyword>
<dbReference type="PANTHER" id="PTHR47690">
    <property type="entry name" value="GLUCOKINASE"/>
    <property type="match status" value="1"/>
</dbReference>
<evidence type="ECO:0000256" key="1">
    <source>
        <dbReference type="ARBA" id="ARBA00022679"/>
    </source>
</evidence>
<dbReference type="CDD" id="cd24008">
    <property type="entry name" value="ASKHA_NBD_GLK"/>
    <property type="match status" value="1"/>
</dbReference>
<comment type="similarity">
    <text evidence="3">Belongs to the bacterial glucokinase family.</text>
</comment>
<dbReference type="EMBL" id="FQZQ01000002">
    <property type="protein sequence ID" value="SHI61136.1"/>
    <property type="molecule type" value="Genomic_DNA"/>
</dbReference>